<reference evidence="6 7" key="1">
    <citation type="submission" date="2024-04" db="EMBL/GenBank/DDBJ databases">
        <authorList>
            <person name="Rising A."/>
            <person name="Reimegard J."/>
            <person name="Sonavane S."/>
            <person name="Akerstrom W."/>
            <person name="Nylinder S."/>
            <person name="Hedman E."/>
            <person name="Kallberg Y."/>
        </authorList>
    </citation>
    <scope>NUCLEOTIDE SEQUENCE [LARGE SCALE GENOMIC DNA]</scope>
</reference>
<sequence length="323" mass="37495">MALVDDCSHEKVLQKENSINIDKERYRLLELYCGIGGMRFALDAARIAYEVVAAIDINPVVNTIYQHNFGSQGHYQKNILSFTTDDIEDMKLDIITMSPPCQPFTRVGLKKDTEDERSKSFLHILKIINELQRKPFYCLLENVQGFENSEARNALIQTMETSGYRYQEFLLTPQDFGIPNSRLRYYLIAKLREERFSFIESQQLLREMPNVNSYRFQCPKNCHKINIDEKKVCSLKQFLEKSDENFEPYLIPDHVLLKYWSVLDIVNENSCNSCCFTKAYHRYAQGTGSVLLSNQPSECFICHVAQCAVGIKVQMYIVVARRT</sequence>
<dbReference type="Gene3D" id="3.40.50.150">
    <property type="entry name" value="Vaccinia Virus protein VP39"/>
    <property type="match status" value="1"/>
</dbReference>
<dbReference type="Gene3D" id="3.90.120.10">
    <property type="entry name" value="DNA Methylase, subunit A, domain 2"/>
    <property type="match status" value="1"/>
</dbReference>
<organism evidence="6 7">
    <name type="scientific">Larinioides sclopetarius</name>
    <dbReference type="NCBI Taxonomy" id="280406"/>
    <lineage>
        <taxon>Eukaryota</taxon>
        <taxon>Metazoa</taxon>
        <taxon>Ecdysozoa</taxon>
        <taxon>Arthropoda</taxon>
        <taxon>Chelicerata</taxon>
        <taxon>Arachnida</taxon>
        <taxon>Araneae</taxon>
        <taxon>Araneomorphae</taxon>
        <taxon>Entelegynae</taxon>
        <taxon>Araneoidea</taxon>
        <taxon>Araneidae</taxon>
        <taxon>Larinioides</taxon>
    </lineage>
</organism>
<keyword evidence="1 4" id="KW-0489">Methyltransferase</keyword>
<keyword evidence="3 4" id="KW-0949">S-adenosyl-L-methionine</keyword>
<dbReference type="PANTHER" id="PTHR46098:SF1">
    <property type="entry name" value="TRNA (CYTOSINE(38)-C(5))-METHYLTRANSFERASE"/>
    <property type="match status" value="1"/>
</dbReference>
<dbReference type="InterPro" id="IPR001525">
    <property type="entry name" value="C5_MeTfrase"/>
</dbReference>
<evidence type="ECO:0000256" key="5">
    <source>
        <dbReference type="RuleBase" id="RU000416"/>
    </source>
</evidence>
<accession>A0AAV2AU37</accession>
<dbReference type="GO" id="GO:0032259">
    <property type="term" value="P:methylation"/>
    <property type="evidence" value="ECO:0007669"/>
    <property type="project" value="UniProtKB-KW"/>
</dbReference>
<dbReference type="InterPro" id="IPR029063">
    <property type="entry name" value="SAM-dependent_MTases_sf"/>
</dbReference>
<evidence type="ECO:0000256" key="2">
    <source>
        <dbReference type="ARBA" id="ARBA00022679"/>
    </source>
</evidence>
<dbReference type="Pfam" id="PF00145">
    <property type="entry name" value="DNA_methylase"/>
    <property type="match status" value="1"/>
</dbReference>
<dbReference type="AlphaFoldDB" id="A0AAV2AU37"/>
<dbReference type="PRINTS" id="PR00105">
    <property type="entry name" value="C5METTRFRASE"/>
</dbReference>
<dbReference type="InterPro" id="IPR050750">
    <property type="entry name" value="C5-MTase"/>
</dbReference>
<comment type="similarity">
    <text evidence="4 5">Belongs to the class I-like SAM-binding methyltransferase superfamily. C5-methyltransferase family.</text>
</comment>
<feature type="active site" evidence="4">
    <location>
        <position position="101"/>
    </location>
</feature>
<evidence type="ECO:0000256" key="4">
    <source>
        <dbReference type="PROSITE-ProRule" id="PRU01016"/>
    </source>
</evidence>
<dbReference type="PANTHER" id="PTHR46098">
    <property type="entry name" value="TRNA (CYTOSINE(38)-C(5))-METHYLTRANSFERASE"/>
    <property type="match status" value="1"/>
</dbReference>
<protein>
    <recommendedName>
        <fullName evidence="8">DNA methyltransferase 2</fullName>
    </recommendedName>
</protein>
<evidence type="ECO:0008006" key="8">
    <source>
        <dbReference type="Google" id="ProtNLM"/>
    </source>
</evidence>
<dbReference type="GO" id="GO:0008168">
    <property type="term" value="F:methyltransferase activity"/>
    <property type="evidence" value="ECO:0007669"/>
    <property type="project" value="UniProtKB-KW"/>
</dbReference>
<name>A0AAV2AU37_9ARAC</name>
<dbReference type="EMBL" id="CAXIEN010000218">
    <property type="protein sequence ID" value="CAL1287506.1"/>
    <property type="molecule type" value="Genomic_DNA"/>
</dbReference>
<keyword evidence="2 4" id="KW-0808">Transferase</keyword>
<proteinExistence type="inferred from homology"/>
<keyword evidence="7" id="KW-1185">Reference proteome</keyword>
<evidence type="ECO:0000313" key="6">
    <source>
        <dbReference type="EMBL" id="CAL1287506.1"/>
    </source>
</evidence>
<comment type="caution">
    <text evidence="6">The sequence shown here is derived from an EMBL/GenBank/DDBJ whole genome shotgun (WGS) entry which is preliminary data.</text>
</comment>
<dbReference type="Proteomes" id="UP001497382">
    <property type="component" value="Unassembled WGS sequence"/>
</dbReference>
<dbReference type="SUPFAM" id="SSF53335">
    <property type="entry name" value="S-adenosyl-L-methionine-dependent methyltransferases"/>
    <property type="match status" value="1"/>
</dbReference>
<gene>
    <name evidence="6" type="ORF">LARSCL_LOCUS14865</name>
</gene>
<dbReference type="GO" id="GO:0005634">
    <property type="term" value="C:nucleus"/>
    <property type="evidence" value="ECO:0007669"/>
    <property type="project" value="TreeGrafter"/>
</dbReference>
<evidence type="ECO:0000313" key="7">
    <source>
        <dbReference type="Proteomes" id="UP001497382"/>
    </source>
</evidence>
<dbReference type="NCBIfam" id="TIGR00675">
    <property type="entry name" value="dcm"/>
    <property type="match status" value="1"/>
</dbReference>
<evidence type="ECO:0000256" key="3">
    <source>
        <dbReference type="ARBA" id="ARBA00022691"/>
    </source>
</evidence>
<dbReference type="PROSITE" id="PS51679">
    <property type="entry name" value="SAM_MT_C5"/>
    <property type="match status" value="1"/>
</dbReference>
<evidence type="ECO:0000256" key="1">
    <source>
        <dbReference type="ARBA" id="ARBA00022603"/>
    </source>
</evidence>